<evidence type="ECO:0000256" key="6">
    <source>
        <dbReference type="ARBA" id="ARBA00022801"/>
    </source>
</evidence>
<comment type="subcellular location">
    <subcellularLocation>
        <location evidence="8">Cytoplasm</location>
    </subcellularLocation>
</comment>
<dbReference type="GO" id="GO:0005737">
    <property type="term" value="C:cytoplasm"/>
    <property type="evidence" value="ECO:0007669"/>
    <property type="project" value="UniProtKB-SubCell"/>
</dbReference>
<keyword evidence="6 8" id="KW-0378">Hydrolase</keyword>
<dbReference type="PANTHER" id="PTHR46986:SF1">
    <property type="entry name" value="ENDORIBONUCLEASE YBEY, CHLOROPLASTIC"/>
    <property type="match status" value="1"/>
</dbReference>
<keyword evidence="7 8" id="KW-0862">Zinc</keyword>
<keyword evidence="8" id="KW-0698">rRNA processing</keyword>
<feature type="binding site" evidence="8">
    <location>
        <position position="123"/>
    </location>
    <ligand>
        <name>Zn(2+)</name>
        <dbReference type="ChEBI" id="CHEBI:29105"/>
        <note>catalytic</note>
    </ligand>
</feature>
<dbReference type="GO" id="GO:0008270">
    <property type="term" value="F:zinc ion binding"/>
    <property type="evidence" value="ECO:0007669"/>
    <property type="project" value="UniProtKB-UniRule"/>
</dbReference>
<evidence type="ECO:0000256" key="8">
    <source>
        <dbReference type="HAMAP-Rule" id="MF_00009"/>
    </source>
</evidence>
<dbReference type="RefSeq" id="WP_126953525.1">
    <property type="nucleotide sequence ID" value="NZ_RZGR01000006.1"/>
</dbReference>
<comment type="function">
    <text evidence="8">Single strand-specific metallo-endoribonuclease involved in late-stage 70S ribosome quality control and in maturation of the 3' terminus of the 16S rRNA.</text>
</comment>
<dbReference type="HAMAP" id="MF_00009">
    <property type="entry name" value="Endoribonucl_YbeY"/>
    <property type="match status" value="1"/>
</dbReference>
<evidence type="ECO:0000256" key="3">
    <source>
        <dbReference type="ARBA" id="ARBA00022722"/>
    </source>
</evidence>
<keyword evidence="10" id="KW-1185">Reference proteome</keyword>
<dbReference type="GO" id="GO:0006364">
    <property type="term" value="P:rRNA processing"/>
    <property type="evidence" value="ECO:0007669"/>
    <property type="project" value="UniProtKB-UniRule"/>
</dbReference>
<dbReference type="OrthoDB" id="9807740at2"/>
<evidence type="ECO:0000256" key="4">
    <source>
        <dbReference type="ARBA" id="ARBA00022723"/>
    </source>
</evidence>
<evidence type="ECO:0000256" key="2">
    <source>
        <dbReference type="ARBA" id="ARBA00022517"/>
    </source>
</evidence>
<dbReference type="SUPFAM" id="SSF55486">
    <property type="entry name" value="Metalloproteases ('zincins'), catalytic domain"/>
    <property type="match status" value="1"/>
</dbReference>
<dbReference type="PROSITE" id="PS01306">
    <property type="entry name" value="UPF0054"/>
    <property type="match status" value="1"/>
</dbReference>
<comment type="similarity">
    <text evidence="1 8">Belongs to the endoribonuclease YbeY family.</text>
</comment>
<dbReference type="AlphaFoldDB" id="A0A433JL00"/>
<evidence type="ECO:0000256" key="1">
    <source>
        <dbReference type="ARBA" id="ARBA00010875"/>
    </source>
</evidence>
<dbReference type="EC" id="3.1.-.-" evidence="8"/>
<feature type="binding site" evidence="8">
    <location>
        <position position="113"/>
    </location>
    <ligand>
        <name>Zn(2+)</name>
        <dbReference type="ChEBI" id="CHEBI:29105"/>
        <note>catalytic</note>
    </ligand>
</feature>
<comment type="caution">
    <text evidence="9">The sequence shown here is derived from an EMBL/GenBank/DDBJ whole genome shotgun (WGS) entry which is preliminary data.</text>
</comment>
<dbReference type="NCBIfam" id="TIGR00043">
    <property type="entry name" value="rRNA maturation RNase YbeY"/>
    <property type="match status" value="1"/>
</dbReference>
<evidence type="ECO:0000256" key="7">
    <source>
        <dbReference type="ARBA" id="ARBA00022833"/>
    </source>
</evidence>
<dbReference type="Proteomes" id="UP000288012">
    <property type="component" value="Unassembled WGS sequence"/>
</dbReference>
<evidence type="ECO:0000256" key="5">
    <source>
        <dbReference type="ARBA" id="ARBA00022759"/>
    </source>
</evidence>
<evidence type="ECO:0000313" key="9">
    <source>
        <dbReference type="EMBL" id="RUQ89725.1"/>
    </source>
</evidence>
<protein>
    <recommendedName>
        <fullName evidence="8">Endoribonuclease YbeY</fullName>
        <ecNumber evidence="8">3.1.-.-</ecNumber>
    </recommendedName>
</protein>
<accession>A0A433JL00</accession>
<dbReference type="InterPro" id="IPR002036">
    <property type="entry name" value="YbeY"/>
</dbReference>
<organism evidence="9 10">
    <name type="scientific">Legionella septentrionalis</name>
    <dbReference type="NCBI Taxonomy" id="2498109"/>
    <lineage>
        <taxon>Bacteria</taxon>
        <taxon>Pseudomonadati</taxon>
        <taxon>Pseudomonadota</taxon>
        <taxon>Gammaproteobacteria</taxon>
        <taxon>Legionellales</taxon>
        <taxon>Legionellaceae</taxon>
        <taxon>Legionella</taxon>
    </lineage>
</organism>
<dbReference type="Gene3D" id="3.40.390.30">
    <property type="entry name" value="Metalloproteases ('zincins'), catalytic domain"/>
    <property type="match status" value="1"/>
</dbReference>
<keyword evidence="3 8" id="KW-0540">Nuclease</keyword>
<dbReference type="Pfam" id="PF02130">
    <property type="entry name" value="YbeY"/>
    <property type="match status" value="1"/>
</dbReference>
<reference evidence="9 10" key="1">
    <citation type="submission" date="2018-12" db="EMBL/GenBank/DDBJ databases">
        <title>Legionella sp,whole genome shotgun sequence.</title>
        <authorList>
            <person name="Wu H."/>
        </authorList>
    </citation>
    <scope>NUCLEOTIDE SEQUENCE [LARGE SCALE GENOMIC DNA]</scope>
    <source>
        <strain evidence="10">km714</strain>
    </source>
</reference>
<dbReference type="InterPro" id="IPR020549">
    <property type="entry name" value="YbeY_CS"/>
</dbReference>
<dbReference type="GO" id="GO:0004521">
    <property type="term" value="F:RNA endonuclease activity"/>
    <property type="evidence" value="ECO:0007669"/>
    <property type="project" value="UniProtKB-UniRule"/>
</dbReference>
<dbReference type="PANTHER" id="PTHR46986">
    <property type="entry name" value="ENDORIBONUCLEASE YBEY, CHLOROPLASTIC"/>
    <property type="match status" value="1"/>
</dbReference>
<dbReference type="InterPro" id="IPR023091">
    <property type="entry name" value="MetalPrtase_cat_dom_sf_prd"/>
</dbReference>
<evidence type="ECO:0000313" key="10">
    <source>
        <dbReference type="Proteomes" id="UP000288012"/>
    </source>
</evidence>
<proteinExistence type="inferred from homology"/>
<dbReference type="GO" id="GO:0004222">
    <property type="term" value="F:metalloendopeptidase activity"/>
    <property type="evidence" value="ECO:0007669"/>
    <property type="project" value="InterPro"/>
</dbReference>
<dbReference type="EMBL" id="RZGR01000006">
    <property type="protein sequence ID" value="RUQ89725.1"/>
    <property type="molecule type" value="Genomic_DNA"/>
</dbReference>
<sequence>MNYHVDIQDACATPLPVPEHVLLQWVELALSEKTTAELTLRFVDIDEMTHLNHTYRSKNAPTNVLAFPATLPQTIELELPLLGDVIICPAVLAQESQTLNKPLIAHWAHIVIHGTLHLLGYDHIQEEDACLMQAIETKLLAQLGFEDPYHAEENKN</sequence>
<feature type="binding site" evidence="8">
    <location>
        <position position="117"/>
    </location>
    <ligand>
        <name>Zn(2+)</name>
        <dbReference type="ChEBI" id="CHEBI:29105"/>
        <note>catalytic</note>
    </ligand>
</feature>
<keyword evidence="4 8" id="KW-0479">Metal-binding</keyword>
<keyword evidence="8" id="KW-0963">Cytoplasm</keyword>
<name>A0A433JL00_9GAMM</name>
<gene>
    <name evidence="8 9" type="primary">ybeY</name>
    <name evidence="9" type="ORF">EKM59_02910</name>
</gene>
<keyword evidence="5 8" id="KW-0255">Endonuclease</keyword>
<keyword evidence="2 8" id="KW-0690">Ribosome biogenesis</keyword>
<comment type="cofactor">
    <cofactor evidence="8">
        <name>Zn(2+)</name>
        <dbReference type="ChEBI" id="CHEBI:29105"/>
    </cofactor>
    <text evidence="8">Binds 1 zinc ion.</text>
</comment>